<dbReference type="PROSITE" id="PS51272">
    <property type="entry name" value="SLH"/>
    <property type="match status" value="2"/>
</dbReference>
<dbReference type="Proteomes" id="UP000177894">
    <property type="component" value="Chromosome"/>
</dbReference>
<dbReference type="AlphaFoldDB" id="A0AAC9WGT0"/>
<evidence type="ECO:0000256" key="2">
    <source>
        <dbReference type="SAM" id="SignalP"/>
    </source>
</evidence>
<sequence length="475" mass="51244">MKKSIALLLSFALTMIFCLQAAATSNLNSTVSYLQKTVSASSYDGMMDWPILGLSAAGKDVSSLISRRENQIRKGELFSADKSTDYQRSIIGAIAAGKDPRNFGGYNLVEEVKKSQLSNGKFGDGISKGGSNLVNAHIWGIISLYTAGETIPNRDKALKWLVDQQNADGGFSIDTRVKSSDIDMTGMVLIAFGALGEDKNHAAVKKAMQYLKNQQGDTGDFTGWGGSSSESLSQVIQGSMMLGIDPAGSEWSKKNGNLVTALLSYRKSDGSFSHAVDGASNAIATYQALMALGDYNRGESIYKKLRRENLRFSDVPQNHFAATAIKKLAAEGIVKGFPDGTFQPNTSVKRQEFATMTALTLNKNKTFTAITRDFRDVPASHWANPYIKVVADQGLMKGRSTGIFAPEETITGAEVMTVLIHALGLESSAKPAAGEAWYAGYVRVANRRGLLYPNFDATKPATRAQCAYSLEALLK</sequence>
<dbReference type="PANTHER" id="PTHR43308">
    <property type="entry name" value="OUTER MEMBRANE PROTEIN ALPHA-RELATED"/>
    <property type="match status" value="1"/>
</dbReference>
<dbReference type="GO" id="GO:0003824">
    <property type="term" value="F:catalytic activity"/>
    <property type="evidence" value="ECO:0007669"/>
    <property type="project" value="InterPro"/>
</dbReference>
<dbReference type="InterPro" id="IPR008930">
    <property type="entry name" value="Terpenoid_cyclase/PrenylTrfase"/>
</dbReference>
<feature type="domain" description="SLH" evidence="3">
    <location>
        <begin position="308"/>
        <end position="371"/>
    </location>
</feature>
<dbReference type="Gene3D" id="1.50.10.20">
    <property type="match status" value="2"/>
</dbReference>
<feature type="chain" id="PRO_5042188655" evidence="2">
    <location>
        <begin position="22"/>
        <end position="475"/>
    </location>
</feature>
<evidence type="ECO:0000259" key="3">
    <source>
        <dbReference type="PROSITE" id="PS51272"/>
    </source>
</evidence>
<dbReference type="Pfam" id="PF00395">
    <property type="entry name" value="SLH"/>
    <property type="match status" value="2"/>
</dbReference>
<dbReference type="SUPFAM" id="SSF48239">
    <property type="entry name" value="Terpenoid cyclases/Protein prenyltransferases"/>
    <property type="match status" value="1"/>
</dbReference>
<dbReference type="InterPro" id="IPR001330">
    <property type="entry name" value="Prenyltrans"/>
</dbReference>
<dbReference type="InterPro" id="IPR051465">
    <property type="entry name" value="Cell_Envelope_Struct_Comp"/>
</dbReference>
<reference evidence="4 6" key="1">
    <citation type="submission" date="2016-10" db="EMBL/GenBank/DDBJ databases">
        <title>Complete Genome Sequence of Acetogen Clostridium formicoaceticum ATCC 27076.</title>
        <authorList>
            <person name="Bao T."/>
            <person name="Cheng C."/>
            <person name="Zhao J."/>
            <person name="Yang S.-T."/>
            <person name="Wang J."/>
            <person name="Wang M."/>
        </authorList>
    </citation>
    <scope>NUCLEOTIDE SEQUENCE [LARGE SCALE GENOMIC DNA]</scope>
    <source>
        <strain evidence="4 6">ATCC 27076</strain>
    </source>
</reference>
<dbReference type="InterPro" id="IPR001119">
    <property type="entry name" value="SLH_dom"/>
</dbReference>
<evidence type="ECO:0000313" key="7">
    <source>
        <dbReference type="Proteomes" id="UP000192478"/>
    </source>
</evidence>
<evidence type="ECO:0000313" key="4">
    <source>
        <dbReference type="EMBL" id="AOY77658.1"/>
    </source>
</evidence>
<reference evidence="5 7" key="2">
    <citation type="submission" date="2017-03" db="EMBL/GenBank/DDBJ databases">
        <title>Complete sequence of Clostridium formicaceticum DSM 92.</title>
        <authorList>
            <person name="Poehlein A."/>
            <person name="Karl M."/>
            <person name="Bengelsdorf F.R."/>
            <person name="Duerre P."/>
            <person name="Daniel R."/>
        </authorList>
    </citation>
    <scope>NUCLEOTIDE SEQUENCE [LARGE SCALE GENOMIC DNA]</scope>
    <source>
        <strain evidence="5 7">DSM 92</strain>
    </source>
</reference>
<organism evidence="5 7">
    <name type="scientific">Clostridium formicaceticum</name>
    <dbReference type="NCBI Taxonomy" id="1497"/>
    <lineage>
        <taxon>Bacteria</taxon>
        <taxon>Bacillati</taxon>
        <taxon>Bacillota</taxon>
        <taxon>Clostridia</taxon>
        <taxon>Eubacteriales</taxon>
        <taxon>Clostridiaceae</taxon>
        <taxon>Clostridium</taxon>
    </lineage>
</organism>
<evidence type="ECO:0000256" key="1">
    <source>
        <dbReference type="ARBA" id="ARBA00022737"/>
    </source>
</evidence>
<keyword evidence="1" id="KW-0677">Repeat</keyword>
<dbReference type="KEGG" id="cfm:BJL90_18425"/>
<name>A0AAC9WGT0_9CLOT</name>
<dbReference type="RefSeq" id="WP_070971541.1">
    <property type="nucleotide sequence ID" value="NZ_CP017603.1"/>
</dbReference>
<protein>
    <submittedName>
        <fullName evidence="5">Cellulosome-anchoring protein</fullName>
    </submittedName>
</protein>
<dbReference type="EMBL" id="CP020559">
    <property type="protein sequence ID" value="ARE88243.1"/>
    <property type="molecule type" value="Genomic_DNA"/>
</dbReference>
<feature type="domain" description="SLH" evidence="3">
    <location>
        <begin position="372"/>
        <end position="433"/>
    </location>
</feature>
<evidence type="ECO:0000313" key="6">
    <source>
        <dbReference type="Proteomes" id="UP000177894"/>
    </source>
</evidence>
<keyword evidence="6" id="KW-1185">Reference proteome</keyword>
<gene>
    <name evidence="5" type="primary">ancA_4</name>
    <name evidence="4" type="ORF">BJL90_18425</name>
    <name evidence="5" type="ORF">CLFO_26440</name>
</gene>
<dbReference type="Proteomes" id="UP000192478">
    <property type="component" value="Chromosome"/>
</dbReference>
<feature type="signal peptide" evidence="2">
    <location>
        <begin position="1"/>
        <end position="21"/>
    </location>
</feature>
<dbReference type="Pfam" id="PF00432">
    <property type="entry name" value="Prenyltrans"/>
    <property type="match status" value="1"/>
</dbReference>
<evidence type="ECO:0000313" key="5">
    <source>
        <dbReference type="EMBL" id="ARE88243.1"/>
    </source>
</evidence>
<dbReference type="CDD" id="cd00688">
    <property type="entry name" value="ISOPREN_C2_like"/>
    <property type="match status" value="1"/>
</dbReference>
<accession>A0AAC9WGT0</accession>
<keyword evidence="2" id="KW-0732">Signal</keyword>
<proteinExistence type="predicted"/>
<dbReference type="EMBL" id="CP017603">
    <property type="protein sequence ID" value="AOY77658.1"/>
    <property type="molecule type" value="Genomic_DNA"/>
</dbReference>
<dbReference type="PANTHER" id="PTHR43308:SF5">
    <property type="entry name" value="S-LAYER PROTEIN _ PEPTIDOGLYCAN ENDO-BETA-N-ACETYLGLUCOSAMINIDASE"/>
    <property type="match status" value="1"/>
</dbReference>